<dbReference type="InterPro" id="IPR044862">
    <property type="entry name" value="Pro_4_hyd_alph_FE2OG_OXY"/>
</dbReference>
<dbReference type="GO" id="GO:0008198">
    <property type="term" value="F:ferrous iron binding"/>
    <property type="evidence" value="ECO:0007669"/>
    <property type="project" value="TreeGrafter"/>
</dbReference>
<dbReference type="EMBL" id="BLLK01000019">
    <property type="protein sequence ID" value="GFH44243.1"/>
    <property type="molecule type" value="Genomic_DNA"/>
</dbReference>
<dbReference type="GO" id="GO:0031543">
    <property type="term" value="F:peptidyl-proline dioxygenase activity"/>
    <property type="evidence" value="ECO:0007669"/>
    <property type="project" value="TreeGrafter"/>
</dbReference>
<keyword evidence="1" id="KW-0847">Vitamin C</keyword>
<dbReference type="InterPro" id="IPR051559">
    <property type="entry name" value="HIF_prolyl_hydroxylases"/>
</dbReference>
<evidence type="ECO:0000313" key="4">
    <source>
        <dbReference type="Proteomes" id="UP001054902"/>
    </source>
</evidence>
<dbReference type="PANTHER" id="PTHR12907">
    <property type="entry name" value="EGL NINE HOMOLOG-RELATED"/>
    <property type="match status" value="1"/>
</dbReference>
<dbReference type="Pfam" id="PF13640">
    <property type="entry name" value="2OG-FeII_Oxy_3"/>
    <property type="match status" value="1"/>
</dbReference>
<accession>A0AAD3CE95</accession>
<evidence type="ECO:0000259" key="2">
    <source>
        <dbReference type="Pfam" id="PF13640"/>
    </source>
</evidence>
<protein>
    <recommendedName>
        <fullName evidence="2">Prolyl 4-hydroxylase alpha subunit Fe(2+) 2OG dioxygenase domain-containing protein</fullName>
    </recommendedName>
</protein>
<reference evidence="3 4" key="1">
    <citation type="journal article" date="2021" name="Sci. Rep.">
        <title>The genome of the diatom Chaetoceros tenuissimus carries an ancient integrated fragment of an extant virus.</title>
        <authorList>
            <person name="Hongo Y."/>
            <person name="Kimura K."/>
            <person name="Takaki Y."/>
            <person name="Yoshida Y."/>
            <person name="Baba S."/>
            <person name="Kobayashi G."/>
            <person name="Nagasaki K."/>
            <person name="Hano T."/>
            <person name="Tomaru Y."/>
        </authorList>
    </citation>
    <scope>NUCLEOTIDE SEQUENCE [LARGE SCALE GENOMIC DNA]</scope>
    <source>
        <strain evidence="3 4">NIES-3715</strain>
    </source>
</reference>
<keyword evidence="4" id="KW-1185">Reference proteome</keyword>
<dbReference type="AlphaFoldDB" id="A0AAD3CE95"/>
<name>A0AAD3CE95_9STRA</name>
<dbReference type="Proteomes" id="UP001054902">
    <property type="component" value="Unassembled WGS sequence"/>
</dbReference>
<proteinExistence type="predicted"/>
<feature type="domain" description="Prolyl 4-hydroxylase alpha subunit Fe(2+) 2OG dioxygenase" evidence="2">
    <location>
        <begin position="393"/>
        <end position="432"/>
    </location>
</feature>
<comment type="caution">
    <text evidence="3">The sequence shown here is derived from an EMBL/GenBank/DDBJ whole genome shotgun (WGS) entry which is preliminary data.</text>
</comment>
<sequence>MQRYSSSAKNILSRVSRKHLPCYLQQQSNNSKLLNSLDAAIERSDSHELTGQDYSIIRKGGIYIQHNFITATEVTALQNDIKQLYKSNQFIPSGLSNRVEGDKNEFGEEDRLTCTITPILLKGDDSFIRQVVEEKLETLKQDLEETLFQENAVNGISMEESNLDLAEMYYSISPKGSILPRHQDERHEDTKGEKGWMNDTRRSISWLIYLNNDWCTDNQEASGGGGQFRAYCRKCIDNVQCGSHDGNLQIGWLSSSQSIEDDFEPIFLDSWVQMRAADSDNVDDTLYEEEEPDYEQLKWRPMSALYRVRSDVNNVSNIQDLLNSDSDSTQSLEIKYPNREYLSQPFGVDSPGWPQETELDPSDFIQALASQLSDESIRKRFVGLEEIKGQGVNIVDVEPTAGTLVMFDSVMVPHEVLKVTSGERLAIAGWFHETVQEFPDWYGT</sequence>
<organism evidence="3 4">
    <name type="scientific">Chaetoceros tenuissimus</name>
    <dbReference type="NCBI Taxonomy" id="426638"/>
    <lineage>
        <taxon>Eukaryota</taxon>
        <taxon>Sar</taxon>
        <taxon>Stramenopiles</taxon>
        <taxon>Ochrophyta</taxon>
        <taxon>Bacillariophyta</taxon>
        <taxon>Coscinodiscophyceae</taxon>
        <taxon>Chaetocerotophycidae</taxon>
        <taxon>Chaetocerotales</taxon>
        <taxon>Chaetocerotaceae</taxon>
        <taxon>Chaetoceros</taxon>
    </lineage>
</organism>
<gene>
    <name evidence="3" type="ORF">CTEN210_00717</name>
</gene>
<dbReference type="GO" id="GO:0071456">
    <property type="term" value="P:cellular response to hypoxia"/>
    <property type="evidence" value="ECO:0007669"/>
    <property type="project" value="TreeGrafter"/>
</dbReference>
<evidence type="ECO:0000313" key="3">
    <source>
        <dbReference type="EMBL" id="GFH44243.1"/>
    </source>
</evidence>
<dbReference type="Gene3D" id="2.60.120.620">
    <property type="entry name" value="q2cbj1_9rhob like domain"/>
    <property type="match status" value="2"/>
</dbReference>
<evidence type="ECO:0000256" key="1">
    <source>
        <dbReference type="ARBA" id="ARBA00022896"/>
    </source>
</evidence>
<dbReference type="PANTHER" id="PTHR12907:SF26">
    <property type="entry name" value="HIF PROLYL HYDROXYLASE, ISOFORM C"/>
    <property type="match status" value="1"/>
</dbReference>
<dbReference type="GO" id="GO:0031418">
    <property type="term" value="F:L-ascorbic acid binding"/>
    <property type="evidence" value="ECO:0007669"/>
    <property type="project" value="UniProtKB-KW"/>
</dbReference>